<dbReference type="GO" id="GO:0008270">
    <property type="term" value="F:zinc ion binding"/>
    <property type="evidence" value="ECO:0007669"/>
    <property type="project" value="InterPro"/>
</dbReference>
<evidence type="ECO:0000256" key="6">
    <source>
        <dbReference type="PIRSR" id="PIRSR037505-2"/>
    </source>
</evidence>
<dbReference type="EMBL" id="JANEYF010004977">
    <property type="protein sequence ID" value="KAJ8929506.1"/>
    <property type="molecule type" value="Genomic_DNA"/>
</dbReference>
<feature type="binding site" evidence="6 7">
    <location>
        <position position="291"/>
    </location>
    <ligand>
        <name>Zn(2+)</name>
        <dbReference type="ChEBI" id="CHEBI:29105"/>
    </ligand>
</feature>
<dbReference type="SUPFAM" id="SSF82282">
    <property type="entry name" value="Homocysteine S-methyltransferase"/>
    <property type="match status" value="1"/>
</dbReference>
<dbReference type="InterPro" id="IPR036589">
    <property type="entry name" value="HCY_dom_sf"/>
</dbReference>
<keyword evidence="3 6" id="KW-0479">Metal-binding</keyword>
<dbReference type="PROSITE" id="PS50970">
    <property type="entry name" value="HCY"/>
    <property type="match status" value="1"/>
</dbReference>
<dbReference type="GO" id="GO:0008898">
    <property type="term" value="F:S-adenosylmethionine-homocysteine S-methyltransferase activity"/>
    <property type="evidence" value="ECO:0007669"/>
    <property type="project" value="TreeGrafter"/>
</dbReference>
<dbReference type="Pfam" id="PF02574">
    <property type="entry name" value="S-methyl_trans"/>
    <property type="match status" value="1"/>
</dbReference>
<feature type="binding site" evidence="6 7">
    <location>
        <position position="290"/>
    </location>
    <ligand>
        <name>Zn(2+)</name>
        <dbReference type="ChEBI" id="CHEBI:29105"/>
    </ligand>
</feature>
<dbReference type="InterPro" id="IPR017226">
    <property type="entry name" value="BHMT-like"/>
</dbReference>
<dbReference type="Gene3D" id="3.20.20.330">
    <property type="entry name" value="Homocysteine-binding-like domain"/>
    <property type="match status" value="1"/>
</dbReference>
<proteinExistence type="predicted"/>
<reference evidence="9" key="1">
    <citation type="journal article" date="2023" name="Insect Mol. Biol.">
        <title>Genome sequencing provides insights into the evolution of gene families encoding plant cell wall-degrading enzymes in longhorned beetles.</title>
        <authorList>
            <person name="Shin N.R."/>
            <person name="Okamura Y."/>
            <person name="Kirsch R."/>
            <person name="Pauchet Y."/>
        </authorList>
    </citation>
    <scope>NUCLEOTIDE SEQUENCE</scope>
    <source>
        <strain evidence="9">RBIC_L_NR</strain>
    </source>
</reference>
<evidence type="ECO:0000313" key="10">
    <source>
        <dbReference type="Proteomes" id="UP001162156"/>
    </source>
</evidence>
<protein>
    <recommendedName>
        <fullName evidence="8">Hcy-binding domain-containing protein</fullName>
    </recommendedName>
</protein>
<dbReference type="AlphaFoldDB" id="A0AAV8WST7"/>
<keyword evidence="10" id="KW-1185">Reference proteome</keyword>
<evidence type="ECO:0000313" key="9">
    <source>
        <dbReference type="EMBL" id="KAJ8929506.1"/>
    </source>
</evidence>
<dbReference type="InterPro" id="IPR051486">
    <property type="entry name" value="Hcy_S-methyltransferase"/>
</dbReference>
<comment type="pathway">
    <text evidence="5">Amino-acid biosynthesis; L-methionine biosynthesis via de novo pathway.</text>
</comment>
<gene>
    <name evidence="9" type="ORF">NQ314_017799</name>
</gene>
<dbReference type="Proteomes" id="UP001162156">
    <property type="component" value="Unassembled WGS sequence"/>
</dbReference>
<dbReference type="GO" id="GO:0033528">
    <property type="term" value="P:S-methylmethionine cycle"/>
    <property type="evidence" value="ECO:0007669"/>
    <property type="project" value="TreeGrafter"/>
</dbReference>
<feature type="domain" description="Hcy-binding" evidence="8">
    <location>
        <begin position="1"/>
        <end position="305"/>
    </location>
</feature>
<keyword evidence="4 6" id="KW-0862">Zinc</keyword>
<evidence type="ECO:0000256" key="2">
    <source>
        <dbReference type="ARBA" id="ARBA00022679"/>
    </source>
</evidence>
<evidence type="ECO:0000256" key="4">
    <source>
        <dbReference type="ARBA" id="ARBA00022833"/>
    </source>
</evidence>
<keyword evidence="2 7" id="KW-0808">Transferase</keyword>
<evidence type="ECO:0000256" key="7">
    <source>
        <dbReference type="PROSITE-ProRule" id="PRU00333"/>
    </source>
</evidence>
<dbReference type="GO" id="GO:0009086">
    <property type="term" value="P:methionine biosynthetic process"/>
    <property type="evidence" value="ECO:0007669"/>
    <property type="project" value="InterPro"/>
</dbReference>
<accession>A0AAV8WST7</accession>
<feature type="binding site" evidence="6 7">
    <location>
        <position position="225"/>
    </location>
    <ligand>
        <name>Zn(2+)</name>
        <dbReference type="ChEBI" id="CHEBI:29105"/>
    </ligand>
</feature>
<sequence length="314" mass="35419">MSQGKIKILDGSFGFQLNKHLEKPLDNDPLWSAKALVIDPEAVIKTHMDYIQVNVDIIETNTYQASIPGFKKYLNLSDEESYKLIQEAVNLAKTAVQRCDNIGFKRPLIAGSIGPYGAYLHDGSEYNGHYTDFTTDDELRMYHKSRIEALVRSGVDLLAIETIPSKKEALIILEIVKQYPEMKTWLSFSCKTDGVSTVHGDNFETTAVECYNSNTDQIIAVGVNCIAPHAVEDLIKNINKGREQPIPLIVYANSGEKYNPEAGGWDDNRERLENYIPTWLNLGVTYIGGCCRVCANYICKIREQVEKWEEKQSL</sequence>
<dbReference type="NCBIfam" id="NF007020">
    <property type="entry name" value="PRK09485.1"/>
    <property type="match status" value="1"/>
</dbReference>
<evidence type="ECO:0000256" key="5">
    <source>
        <dbReference type="ARBA" id="ARBA00034478"/>
    </source>
</evidence>
<organism evidence="9 10">
    <name type="scientific">Rhamnusium bicolor</name>
    <dbReference type="NCBI Taxonomy" id="1586634"/>
    <lineage>
        <taxon>Eukaryota</taxon>
        <taxon>Metazoa</taxon>
        <taxon>Ecdysozoa</taxon>
        <taxon>Arthropoda</taxon>
        <taxon>Hexapoda</taxon>
        <taxon>Insecta</taxon>
        <taxon>Pterygota</taxon>
        <taxon>Neoptera</taxon>
        <taxon>Endopterygota</taxon>
        <taxon>Coleoptera</taxon>
        <taxon>Polyphaga</taxon>
        <taxon>Cucujiformia</taxon>
        <taxon>Chrysomeloidea</taxon>
        <taxon>Cerambycidae</taxon>
        <taxon>Lepturinae</taxon>
        <taxon>Rhagiini</taxon>
        <taxon>Rhamnusium</taxon>
    </lineage>
</organism>
<dbReference type="PANTHER" id="PTHR46015">
    <property type="entry name" value="ZGC:172121"/>
    <property type="match status" value="1"/>
</dbReference>
<dbReference type="PIRSF" id="PIRSF037505">
    <property type="entry name" value="Betaine_HMT"/>
    <property type="match status" value="1"/>
</dbReference>
<evidence type="ECO:0000256" key="3">
    <source>
        <dbReference type="ARBA" id="ARBA00022723"/>
    </source>
</evidence>
<evidence type="ECO:0000259" key="8">
    <source>
        <dbReference type="PROSITE" id="PS50970"/>
    </source>
</evidence>
<comment type="caution">
    <text evidence="9">The sequence shown here is derived from an EMBL/GenBank/DDBJ whole genome shotgun (WGS) entry which is preliminary data.</text>
</comment>
<dbReference type="PANTHER" id="PTHR46015:SF1">
    <property type="entry name" value="HOMOCYSTEINE S-METHYLTRANSFERASE-LIKE ISOFORM 1"/>
    <property type="match status" value="1"/>
</dbReference>
<comment type="cofactor">
    <cofactor evidence="6">
        <name>Zn(2+)</name>
        <dbReference type="ChEBI" id="CHEBI:29105"/>
    </cofactor>
    <text evidence="6">Binds 1 zinc ion per subunit.</text>
</comment>
<name>A0AAV8WST7_9CUCU</name>
<evidence type="ECO:0000256" key="1">
    <source>
        <dbReference type="ARBA" id="ARBA00022603"/>
    </source>
</evidence>
<dbReference type="GO" id="GO:0032259">
    <property type="term" value="P:methylation"/>
    <property type="evidence" value="ECO:0007669"/>
    <property type="project" value="UniProtKB-KW"/>
</dbReference>
<keyword evidence="1 7" id="KW-0489">Methyltransferase</keyword>
<dbReference type="InterPro" id="IPR003726">
    <property type="entry name" value="HCY_dom"/>
</dbReference>